<feature type="transmembrane region" description="Helical" evidence="1">
    <location>
        <begin position="9"/>
        <end position="28"/>
    </location>
</feature>
<accession>O59063</accession>
<gene>
    <name evidence="2" type="ordered locus">PH1338</name>
</gene>
<keyword evidence="3" id="KW-1185">Reference proteome</keyword>
<evidence type="ECO:0008006" key="4">
    <source>
        <dbReference type="Google" id="ProtNLM"/>
    </source>
</evidence>
<reference evidence="2 3" key="1">
    <citation type="journal article" date="1998" name="DNA Res.">
        <title>Complete sequence and gene organization of the genome of a hyper-thermophilic archaebacterium, Pyrococcus horikoshii OT3.</title>
        <authorList>
            <person name="Kawarabayasi Y."/>
            <person name="Sawada M."/>
            <person name="Horikawa H."/>
            <person name="Haikawa Y."/>
            <person name="Hino Y."/>
            <person name="Yamamoto S."/>
            <person name="Sekine M."/>
            <person name="Baba S."/>
            <person name="Kosugi H."/>
            <person name="Hosoyama A."/>
            <person name="Nagai Y."/>
            <person name="Sakai M."/>
            <person name="Ogura K."/>
            <person name="Otuka R."/>
            <person name="Nakazawa H."/>
            <person name="Takamiya M."/>
            <person name="Ohfuku Y."/>
            <person name="Funahashi T."/>
            <person name="Tanaka T."/>
            <person name="Kudoh Y."/>
            <person name="Yamazaki J."/>
            <person name="Kushida N."/>
            <person name="Oguchi A."/>
            <person name="Aoki K."/>
            <person name="Nakamura Y."/>
            <person name="Robb T.F."/>
            <person name="Horikoshi K."/>
            <person name="Masuchi Y."/>
            <person name="Shizuya H."/>
            <person name="Kikuchi H."/>
        </authorList>
    </citation>
    <scope>NUCLEOTIDE SEQUENCE [LARGE SCALE GENOMIC DNA]</scope>
    <source>
        <strain evidence="3">ATCC 700860 / DSM 12428 / JCM 9974 / NBRC 100139 / OT-3</strain>
    </source>
</reference>
<dbReference type="Proteomes" id="UP000000752">
    <property type="component" value="Chromosome"/>
</dbReference>
<proteinExistence type="predicted"/>
<dbReference type="KEGG" id="pho:PH1338"/>
<name>O59063_PYRHO</name>
<evidence type="ECO:0000313" key="3">
    <source>
        <dbReference type="Proteomes" id="UP000000752"/>
    </source>
</evidence>
<dbReference type="AlphaFoldDB" id="O59063"/>
<dbReference type="PIR" id="D71005">
    <property type="entry name" value="D71005"/>
</dbReference>
<evidence type="ECO:0000313" key="2">
    <source>
        <dbReference type="EMBL" id="BAA30444.1"/>
    </source>
</evidence>
<dbReference type="STRING" id="70601.gene:9378314"/>
<dbReference type="eggNOG" id="arCOG03822">
    <property type="taxonomic scope" value="Archaea"/>
</dbReference>
<keyword evidence="1" id="KW-0472">Membrane</keyword>
<dbReference type="EMBL" id="BA000001">
    <property type="protein sequence ID" value="BAA30444.1"/>
    <property type="molecule type" value="Genomic_DNA"/>
</dbReference>
<dbReference type="Pfam" id="PF04021">
    <property type="entry name" value="Class_IIIsignal"/>
    <property type="match status" value="1"/>
</dbReference>
<evidence type="ECO:0000256" key="1">
    <source>
        <dbReference type="SAM" id="Phobius"/>
    </source>
</evidence>
<organism evidence="2 3">
    <name type="scientific">Pyrococcus horikoshii (strain ATCC 700860 / DSM 12428 / JCM 9974 / NBRC 100139 / OT-3)</name>
    <dbReference type="NCBI Taxonomy" id="70601"/>
    <lineage>
        <taxon>Archaea</taxon>
        <taxon>Methanobacteriati</taxon>
        <taxon>Methanobacteriota</taxon>
        <taxon>Thermococci</taxon>
        <taxon>Thermococcales</taxon>
        <taxon>Thermococcaceae</taxon>
        <taxon>Pyrococcus</taxon>
    </lineage>
</organism>
<sequence>MEKMRKGQISIEFLFLITVLMIMLIYSLNNVTFTRGPSVDLLATQINIEEKSLANAISNTISQVYSQGPGGKATTYITLTYLRNEGNIEKAFKISNPVILVFYSNGTYVAIVDENNASIYTYGPNKNAFWSYSLYARDLLANYTVFGNKLLVNFDGNKREIACLIIKPSEIPKKLKIVVEWNPDLSTSWSYNSGELKIVIGE</sequence>
<protein>
    <recommendedName>
        <fullName evidence="4">Class III signal peptide-containing protein</fullName>
    </recommendedName>
</protein>
<keyword evidence="1" id="KW-1133">Transmembrane helix</keyword>
<dbReference type="EnsemblBacteria" id="BAA30444">
    <property type="protein sequence ID" value="BAA30444"/>
    <property type="gene ID" value="BAA30444"/>
</dbReference>
<keyword evidence="1" id="KW-0812">Transmembrane</keyword>
<dbReference type="InterPro" id="IPR007166">
    <property type="entry name" value="Class3_signal_pept_motif"/>
</dbReference>